<dbReference type="EMBL" id="JABAHY010000014">
    <property type="protein sequence ID" value="NLS10767.1"/>
    <property type="molecule type" value="Genomic_DNA"/>
</dbReference>
<evidence type="ECO:0000313" key="3">
    <source>
        <dbReference type="Proteomes" id="UP000523139"/>
    </source>
</evidence>
<evidence type="ECO:0000313" key="2">
    <source>
        <dbReference type="EMBL" id="NLS10767.1"/>
    </source>
</evidence>
<dbReference type="InterPro" id="IPR039424">
    <property type="entry name" value="SBP_5"/>
</dbReference>
<dbReference type="GO" id="GO:0043190">
    <property type="term" value="C:ATP-binding cassette (ABC) transporter complex"/>
    <property type="evidence" value="ECO:0007669"/>
    <property type="project" value="InterPro"/>
</dbReference>
<dbReference type="InterPro" id="IPR000914">
    <property type="entry name" value="SBP_5_dom"/>
</dbReference>
<name>A0A7X8TL30_9MICC</name>
<dbReference type="GO" id="GO:0015833">
    <property type="term" value="P:peptide transport"/>
    <property type="evidence" value="ECO:0007669"/>
    <property type="project" value="TreeGrafter"/>
</dbReference>
<dbReference type="PANTHER" id="PTHR30290">
    <property type="entry name" value="PERIPLASMIC BINDING COMPONENT OF ABC TRANSPORTER"/>
    <property type="match status" value="1"/>
</dbReference>
<comment type="caution">
    <text evidence="2">The sequence shown here is derived from an EMBL/GenBank/DDBJ whole genome shotgun (WGS) entry which is preliminary data.</text>
</comment>
<gene>
    <name evidence="2" type="ORF">HGQ17_12345</name>
</gene>
<dbReference type="GO" id="GO:1904680">
    <property type="term" value="F:peptide transmembrane transporter activity"/>
    <property type="evidence" value="ECO:0007669"/>
    <property type="project" value="TreeGrafter"/>
</dbReference>
<dbReference type="InterPro" id="IPR030678">
    <property type="entry name" value="Peptide/Ni-bd"/>
</dbReference>
<dbReference type="Gene3D" id="3.40.190.10">
    <property type="entry name" value="Periplasmic binding protein-like II"/>
    <property type="match status" value="1"/>
</dbReference>
<dbReference type="RefSeq" id="WP_168888253.1">
    <property type="nucleotide sequence ID" value="NZ_JABAHY010000014.1"/>
</dbReference>
<accession>A0A7X8TL30</accession>
<dbReference type="Proteomes" id="UP000523139">
    <property type="component" value="Unassembled WGS sequence"/>
</dbReference>
<dbReference type="AlphaFoldDB" id="A0A7X8TL30"/>
<dbReference type="PIRSF" id="PIRSF002741">
    <property type="entry name" value="MppA"/>
    <property type="match status" value="1"/>
</dbReference>
<dbReference type="Gene3D" id="3.10.105.10">
    <property type="entry name" value="Dipeptide-binding Protein, Domain 3"/>
    <property type="match status" value="1"/>
</dbReference>
<dbReference type="GO" id="GO:0042597">
    <property type="term" value="C:periplasmic space"/>
    <property type="evidence" value="ECO:0007669"/>
    <property type="project" value="UniProtKB-ARBA"/>
</dbReference>
<dbReference type="Pfam" id="PF00496">
    <property type="entry name" value="SBP_bac_5"/>
    <property type="match status" value="1"/>
</dbReference>
<proteinExistence type="predicted"/>
<keyword evidence="3" id="KW-1185">Reference proteome</keyword>
<protein>
    <submittedName>
        <fullName evidence="2">ABC transporter substrate-binding protein</fullName>
    </submittedName>
</protein>
<dbReference type="CDD" id="cd08492">
    <property type="entry name" value="PBP2_NikA_DppA_OppA_like_15"/>
    <property type="match status" value="1"/>
</dbReference>
<dbReference type="SUPFAM" id="SSF53850">
    <property type="entry name" value="Periplasmic binding protein-like II"/>
    <property type="match status" value="1"/>
</dbReference>
<feature type="domain" description="Solute-binding protein family 5" evidence="1">
    <location>
        <begin position="82"/>
        <end position="442"/>
    </location>
</feature>
<sequence>MTATATLSALSLLAACGTNQGGSGPAGDSGDPGDIVTGGTLRVAVGSDAGCVDPHQVVANDSIYSLRQLVDSLTDQDPETGEIVPWLAQEWEINDDATEFSFTLQEGATFSNGEPVDSEAVAANFDAAVELGARATLPNDYLTGYQETEVHDELNFTVHFEDSNAQFLQATSTHSLGILAPETTALDEDARCQEVIGSGPFVLEEYVQGQQTTLSAREDYAWGSTAWENQGEAHVDALEFSVVSESGVRAGLIQSNQADLIAGVGHQDIAQLESAEAQLLSRNNPGIAMGLNVNHEHPVLGEQPVREAISHAIDREDIVETLFTEFTPAATSVLASTTPDHVDISEYLSYDPQGVEEILEEEGWERTDDGWERDGEALEFEISYFGDATPQASASQEMIQQQLAEVGINVTLRDVPIAEMGTLQSEGTYDVIWANLTRADPDILRARFDSTTANPQRLSASEIDDLLAAQSAEPDPEARAEIVAEAQEKITAEYLSVPVLESTAVLASREAVHGVRFDSGSRIYLNDVWIDDAD</sequence>
<evidence type="ECO:0000259" key="1">
    <source>
        <dbReference type="Pfam" id="PF00496"/>
    </source>
</evidence>
<organism evidence="2 3">
    <name type="scientific">Nesterenkonia sedimenti</name>
    <dbReference type="NCBI Taxonomy" id="1463632"/>
    <lineage>
        <taxon>Bacteria</taxon>
        <taxon>Bacillati</taxon>
        <taxon>Actinomycetota</taxon>
        <taxon>Actinomycetes</taxon>
        <taxon>Micrococcales</taxon>
        <taxon>Micrococcaceae</taxon>
        <taxon>Nesterenkonia</taxon>
    </lineage>
</organism>
<reference evidence="2 3" key="1">
    <citation type="submission" date="2020-04" db="EMBL/GenBank/DDBJ databases">
        <title>Nesterenkonia sp. nov., isolated from marine sediment.</title>
        <authorList>
            <person name="Zhang G."/>
        </authorList>
    </citation>
    <scope>NUCLEOTIDE SEQUENCE [LARGE SCALE GENOMIC DNA]</scope>
    <source>
        <strain evidence="2 3">MY13</strain>
    </source>
</reference>